<feature type="region of interest" description="Disordered" evidence="1">
    <location>
        <begin position="250"/>
        <end position="280"/>
    </location>
</feature>
<name>A0AA38U7S4_9AGAR</name>
<feature type="compositionally biased region" description="Low complexity" evidence="1">
    <location>
        <begin position="478"/>
        <end position="495"/>
    </location>
</feature>
<protein>
    <submittedName>
        <fullName evidence="2">Uncharacterized protein</fullName>
    </submittedName>
</protein>
<keyword evidence="3" id="KW-1185">Reference proteome</keyword>
<evidence type="ECO:0000256" key="1">
    <source>
        <dbReference type="SAM" id="MobiDB-lite"/>
    </source>
</evidence>
<evidence type="ECO:0000313" key="3">
    <source>
        <dbReference type="Proteomes" id="UP001163846"/>
    </source>
</evidence>
<feature type="compositionally biased region" description="Basic and acidic residues" evidence="1">
    <location>
        <begin position="364"/>
        <end position="379"/>
    </location>
</feature>
<organism evidence="2 3">
    <name type="scientific">Lentinula raphanica</name>
    <dbReference type="NCBI Taxonomy" id="153919"/>
    <lineage>
        <taxon>Eukaryota</taxon>
        <taxon>Fungi</taxon>
        <taxon>Dikarya</taxon>
        <taxon>Basidiomycota</taxon>
        <taxon>Agaricomycotina</taxon>
        <taxon>Agaricomycetes</taxon>
        <taxon>Agaricomycetidae</taxon>
        <taxon>Agaricales</taxon>
        <taxon>Marasmiineae</taxon>
        <taxon>Omphalotaceae</taxon>
        <taxon>Lentinula</taxon>
    </lineage>
</organism>
<reference evidence="2" key="1">
    <citation type="submission" date="2022-08" db="EMBL/GenBank/DDBJ databases">
        <authorList>
            <consortium name="DOE Joint Genome Institute"/>
            <person name="Min B."/>
            <person name="Riley R."/>
            <person name="Sierra-Patev S."/>
            <person name="Naranjo-Ortiz M."/>
            <person name="Looney B."/>
            <person name="Konkel Z."/>
            <person name="Slot J.C."/>
            <person name="Sakamoto Y."/>
            <person name="Steenwyk J.L."/>
            <person name="Rokas A."/>
            <person name="Carro J."/>
            <person name="Camarero S."/>
            <person name="Ferreira P."/>
            <person name="Molpeceres G."/>
            <person name="Ruiz-Duenas F.J."/>
            <person name="Serrano A."/>
            <person name="Henrissat B."/>
            <person name="Drula E."/>
            <person name="Hughes K.W."/>
            <person name="Mata J.L."/>
            <person name="Ishikawa N.K."/>
            <person name="Vargas-Isla R."/>
            <person name="Ushijima S."/>
            <person name="Smith C.A."/>
            <person name="Ahrendt S."/>
            <person name="Andreopoulos W."/>
            <person name="He G."/>
            <person name="Labutti K."/>
            <person name="Lipzen A."/>
            <person name="Ng V."/>
            <person name="Sandor L."/>
            <person name="Barry K."/>
            <person name="Martinez A.T."/>
            <person name="Xiao Y."/>
            <person name="Gibbons J.G."/>
            <person name="Terashima K."/>
            <person name="Hibbett D.S."/>
            <person name="Grigoriev I.V."/>
        </authorList>
    </citation>
    <scope>NUCLEOTIDE SEQUENCE</scope>
    <source>
        <strain evidence="2">TFB9207</strain>
    </source>
</reference>
<feature type="region of interest" description="Disordered" evidence="1">
    <location>
        <begin position="24"/>
        <end position="49"/>
    </location>
</feature>
<comment type="caution">
    <text evidence="2">The sequence shown here is derived from an EMBL/GenBank/DDBJ whole genome shotgun (WGS) entry which is preliminary data.</text>
</comment>
<feature type="region of interest" description="Disordered" evidence="1">
    <location>
        <begin position="337"/>
        <end position="501"/>
    </location>
</feature>
<dbReference type="EMBL" id="MU806606">
    <property type="protein sequence ID" value="KAJ3833952.1"/>
    <property type="molecule type" value="Genomic_DNA"/>
</dbReference>
<feature type="compositionally biased region" description="Low complexity" evidence="1">
    <location>
        <begin position="250"/>
        <end position="267"/>
    </location>
</feature>
<feature type="compositionally biased region" description="Basic and acidic residues" evidence="1">
    <location>
        <begin position="104"/>
        <end position="116"/>
    </location>
</feature>
<feature type="compositionally biased region" description="Basic and acidic residues" evidence="1">
    <location>
        <begin position="617"/>
        <end position="626"/>
    </location>
</feature>
<feature type="compositionally biased region" description="Polar residues" evidence="1">
    <location>
        <begin position="31"/>
        <end position="46"/>
    </location>
</feature>
<dbReference type="Proteomes" id="UP001163846">
    <property type="component" value="Unassembled WGS sequence"/>
</dbReference>
<feature type="region of interest" description="Disordered" evidence="1">
    <location>
        <begin position="545"/>
        <end position="635"/>
    </location>
</feature>
<accession>A0AA38U7S4</accession>
<sequence length="635" mass="69500">MYRNVSSPIFDAPEFPTLRRVKPLPKRRRTSSTQLSVLSPGPTDSSEFGVETEELLAHTDALRSYHLPIFDSAAAANLIALDLSNLASSYAVNLAGLGINNLSLRDKDEDSNHDDGDYIDPMPHPTNTKKRKVPANMSRLAGAHDSSSGQSNDDETEDHDGTLMIGIPTGTFDSDVKEDDTGKTPISAMRRLLARKRNRLSAVTLAGLQHKEMLKARKRQLATVLGALSIGDMLALDQALSNQTNYPFSGSSPLTSSASGIDVSSASTPPKVRLSKRSGPRLARRLVGRLKENERSRVQVPESKFSFVCHSTTSERLLATKKEVAILRRRFEEELARQTSNAASSTATHRPAATSVNSKSSRSKRGDRGRTDKKPRGQRNEYSNSSEKDNAGNTNNANVKPTSRSGKKKKRSALANASNPHHLRNYVPSRLPQSAGGTPPNVAGTNHANANDLGPFPLRFLSAEIPPRRGPRSKRSQAQEQPQHQQQQQQHQQPPSSLLTTSLTNPAEEWLCVFCEYELFFGDEMEYRKALNRRKAVLKRRRRARERAAAAASGQTKVSTSKKSSSQQPAPVAARRDSEEDGDEEEEDDAEYEPNGTGSQSSGNGVHPGMLPKQTKWRGDNREKGGAGEAKSSYG</sequence>
<evidence type="ECO:0000313" key="2">
    <source>
        <dbReference type="EMBL" id="KAJ3833952.1"/>
    </source>
</evidence>
<feature type="region of interest" description="Disordered" evidence="1">
    <location>
        <begin position="104"/>
        <end position="182"/>
    </location>
</feature>
<gene>
    <name evidence="2" type="ORF">F5878DRAFT_545643</name>
</gene>
<dbReference type="AlphaFoldDB" id="A0AA38U7S4"/>
<feature type="compositionally biased region" description="Polar residues" evidence="1">
    <location>
        <begin position="380"/>
        <end position="404"/>
    </location>
</feature>
<feature type="compositionally biased region" description="Acidic residues" evidence="1">
    <location>
        <begin position="579"/>
        <end position="592"/>
    </location>
</feature>
<proteinExistence type="predicted"/>
<feature type="compositionally biased region" description="Low complexity" evidence="1">
    <location>
        <begin position="549"/>
        <end position="568"/>
    </location>
</feature>
<feature type="compositionally biased region" description="Polar residues" evidence="1">
    <location>
        <begin position="337"/>
        <end position="348"/>
    </location>
</feature>